<feature type="region of interest" description="Disordered" evidence="6">
    <location>
        <begin position="1"/>
        <end position="47"/>
    </location>
</feature>
<dbReference type="Pfam" id="PF11754">
    <property type="entry name" value="Velvet"/>
    <property type="match status" value="1"/>
</dbReference>
<keyword evidence="3" id="KW-0805">Transcription regulation</keyword>
<evidence type="ECO:0000259" key="7">
    <source>
        <dbReference type="PROSITE" id="PS51821"/>
    </source>
</evidence>
<keyword evidence="5" id="KW-0539">Nucleus</keyword>
<dbReference type="AlphaFoldDB" id="A0AAN7T223"/>
<dbReference type="GO" id="GO:0030435">
    <property type="term" value="P:sporulation resulting in formation of a cellular spore"/>
    <property type="evidence" value="ECO:0007669"/>
    <property type="project" value="UniProtKB-KW"/>
</dbReference>
<feature type="region of interest" description="Disordered" evidence="6">
    <location>
        <begin position="273"/>
        <end position="298"/>
    </location>
</feature>
<dbReference type="EMBL" id="JAVRRJ010000003">
    <property type="protein sequence ID" value="KAK5086487.1"/>
    <property type="molecule type" value="Genomic_DNA"/>
</dbReference>
<feature type="compositionally biased region" description="Basic and acidic residues" evidence="6">
    <location>
        <begin position="12"/>
        <end position="27"/>
    </location>
</feature>
<comment type="subcellular location">
    <subcellularLocation>
        <location evidence="1">Nucleus</location>
    </subcellularLocation>
</comment>
<evidence type="ECO:0000256" key="5">
    <source>
        <dbReference type="ARBA" id="ARBA00023242"/>
    </source>
</evidence>
<feature type="compositionally biased region" description="Polar residues" evidence="6">
    <location>
        <begin position="28"/>
        <end position="43"/>
    </location>
</feature>
<evidence type="ECO:0000313" key="9">
    <source>
        <dbReference type="Proteomes" id="UP001309876"/>
    </source>
</evidence>
<dbReference type="InterPro" id="IPR021740">
    <property type="entry name" value="Velvet"/>
</dbReference>
<evidence type="ECO:0000313" key="8">
    <source>
        <dbReference type="EMBL" id="KAK5086487.1"/>
    </source>
</evidence>
<keyword evidence="4" id="KW-0804">Transcription</keyword>
<keyword evidence="2" id="KW-0749">Sporulation</keyword>
<dbReference type="InterPro" id="IPR037525">
    <property type="entry name" value="Velvet_dom"/>
</dbReference>
<sequence length="476" mass="53881">MEEQMSYGQIGTDRHFEPQATRTKESYTRQNDPQIWRQYSTDRSQGHGYEAGVATHAHGKQMPPITAYEFTMIQEPVQVEALESVDKSPKSKNGQRKKTTWPIEPMPVIEVKVMGEGGAKPHPLINVHPSMFAYARLYALDDNRGVVEAHELQGNCAASVFQAKQHGYMFFPDLNVKYPGNYYLEFTLVENVVDQPRSNCYAVPVGLIRSRSFTVLPRGYQLPPALRPTDINKILESAGAKLRYRKPIPEKRRKEDDWGSSLADLRRVSVGANIGNRHKGRKSQQDAPAEGVLTTLPTTNPPVSGFPFAFANTSQPMTFASQPQTSSNNTYAWANSGIPVSNADQPSVRMPITGSWSNNQQEMFSSSDDSDEMILANRYAAHERSQINSGLANLQIELNPMNIGLAEHHHLNTLVPHQQERPILNLPFQQPQIQYQNPMNFANSQLQYNQQYNHSEPQFNQSFDAYQMDQDPWYQR</sequence>
<protein>
    <submittedName>
        <fullName evidence="8">Velum formation- protein</fullName>
    </submittedName>
</protein>
<dbReference type="PANTHER" id="PTHR33572:SF18">
    <property type="entry name" value="SPORE DEVELOPMENT REGULATOR VOSA"/>
    <property type="match status" value="1"/>
</dbReference>
<evidence type="ECO:0000256" key="6">
    <source>
        <dbReference type="SAM" id="MobiDB-lite"/>
    </source>
</evidence>
<name>A0AAN7T223_9EURO</name>
<comment type="caution">
    <text evidence="8">The sequence shown here is derived from an EMBL/GenBank/DDBJ whole genome shotgun (WGS) entry which is preliminary data.</text>
</comment>
<gene>
    <name evidence="8" type="primary">VEL1</name>
    <name evidence="8" type="ORF">LTR05_003655</name>
</gene>
<dbReference type="InterPro" id="IPR038491">
    <property type="entry name" value="Velvet_dom_sf"/>
</dbReference>
<dbReference type="GO" id="GO:0005634">
    <property type="term" value="C:nucleus"/>
    <property type="evidence" value="ECO:0007669"/>
    <property type="project" value="UniProtKB-SubCell"/>
</dbReference>
<dbReference type="PANTHER" id="PTHR33572">
    <property type="entry name" value="SPORE DEVELOPMENT REGULATOR VOSA"/>
    <property type="match status" value="1"/>
</dbReference>
<dbReference type="PROSITE" id="PS51821">
    <property type="entry name" value="VELVET"/>
    <property type="match status" value="1"/>
</dbReference>
<feature type="domain" description="Velvet" evidence="7">
    <location>
        <begin position="62"/>
        <end position="245"/>
    </location>
</feature>
<proteinExistence type="predicted"/>
<accession>A0AAN7T223</accession>
<keyword evidence="9" id="KW-1185">Reference proteome</keyword>
<evidence type="ECO:0000256" key="2">
    <source>
        <dbReference type="ARBA" id="ARBA00022969"/>
    </source>
</evidence>
<reference evidence="8 9" key="1">
    <citation type="submission" date="2023-08" db="EMBL/GenBank/DDBJ databases">
        <title>Black Yeasts Isolated from many extreme environments.</title>
        <authorList>
            <person name="Coleine C."/>
            <person name="Stajich J.E."/>
            <person name="Selbmann L."/>
        </authorList>
    </citation>
    <scope>NUCLEOTIDE SEQUENCE [LARGE SCALE GENOMIC DNA]</scope>
    <source>
        <strain evidence="8 9">CCFEE 5910</strain>
    </source>
</reference>
<dbReference type="Proteomes" id="UP001309876">
    <property type="component" value="Unassembled WGS sequence"/>
</dbReference>
<evidence type="ECO:0000256" key="3">
    <source>
        <dbReference type="ARBA" id="ARBA00023015"/>
    </source>
</evidence>
<dbReference type="Gene3D" id="2.60.40.3960">
    <property type="entry name" value="Velvet domain"/>
    <property type="match status" value="1"/>
</dbReference>
<evidence type="ECO:0000256" key="4">
    <source>
        <dbReference type="ARBA" id="ARBA00023163"/>
    </source>
</evidence>
<organism evidence="8 9">
    <name type="scientific">Lithohypha guttulata</name>
    <dbReference type="NCBI Taxonomy" id="1690604"/>
    <lineage>
        <taxon>Eukaryota</taxon>
        <taxon>Fungi</taxon>
        <taxon>Dikarya</taxon>
        <taxon>Ascomycota</taxon>
        <taxon>Pezizomycotina</taxon>
        <taxon>Eurotiomycetes</taxon>
        <taxon>Chaetothyriomycetidae</taxon>
        <taxon>Chaetothyriales</taxon>
        <taxon>Trichomeriaceae</taxon>
        <taxon>Lithohypha</taxon>
    </lineage>
</organism>
<evidence type="ECO:0000256" key="1">
    <source>
        <dbReference type="ARBA" id="ARBA00004123"/>
    </source>
</evidence>